<name>A0A2P8E5Y1_9BACT</name>
<dbReference type="InterPro" id="IPR024079">
    <property type="entry name" value="MetalloPept_cat_dom_sf"/>
</dbReference>
<dbReference type="InterPro" id="IPR010384">
    <property type="entry name" value="MtfA_fam"/>
</dbReference>
<dbReference type="Gene3D" id="3.40.390.10">
    <property type="entry name" value="Collagenase (Catalytic Domain)"/>
    <property type="match status" value="1"/>
</dbReference>
<dbReference type="Pfam" id="PF06167">
    <property type="entry name" value="Peptidase_M90"/>
    <property type="match status" value="1"/>
</dbReference>
<dbReference type="AlphaFoldDB" id="A0A2P8E5Y1"/>
<dbReference type="EMBL" id="PYGF01000004">
    <property type="protein sequence ID" value="PSL04871.1"/>
    <property type="molecule type" value="Genomic_DNA"/>
</dbReference>
<dbReference type="Proteomes" id="UP000240708">
    <property type="component" value="Unassembled WGS sequence"/>
</dbReference>
<proteinExistence type="predicted"/>
<gene>
    <name evidence="1" type="ORF">CLV48_10445</name>
</gene>
<evidence type="ECO:0008006" key="3">
    <source>
        <dbReference type="Google" id="ProtNLM"/>
    </source>
</evidence>
<dbReference type="PANTHER" id="PTHR30164:SF2">
    <property type="entry name" value="PROTEIN MTFA"/>
    <property type="match status" value="1"/>
</dbReference>
<dbReference type="InterPro" id="IPR042252">
    <property type="entry name" value="MtfA_N"/>
</dbReference>
<dbReference type="CDD" id="cd20170">
    <property type="entry name" value="Peptidase_M90-like"/>
    <property type="match status" value="1"/>
</dbReference>
<keyword evidence="2" id="KW-1185">Reference proteome</keyword>
<organism evidence="1 2">
    <name type="scientific">Cecembia rubra</name>
    <dbReference type="NCBI Taxonomy" id="1485585"/>
    <lineage>
        <taxon>Bacteria</taxon>
        <taxon>Pseudomonadati</taxon>
        <taxon>Bacteroidota</taxon>
        <taxon>Cytophagia</taxon>
        <taxon>Cytophagales</taxon>
        <taxon>Cyclobacteriaceae</taxon>
        <taxon>Cecembia</taxon>
    </lineage>
</organism>
<dbReference type="PANTHER" id="PTHR30164">
    <property type="entry name" value="MTFA PEPTIDASE"/>
    <property type="match status" value="1"/>
</dbReference>
<evidence type="ECO:0000313" key="1">
    <source>
        <dbReference type="EMBL" id="PSL04871.1"/>
    </source>
</evidence>
<evidence type="ECO:0000313" key="2">
    <source>
        <dbReference type="Proteomes" id="UP000240708"/>
    </source>
</evidence>
<comment type="caution">
    <text evidence="1">The sequence shown here is derived from an EMBL/GenBank/DDBJ whole genome shotgun (WGS) entry which is preliminary data.</text>
</comment>
<dbReference type="GO" id="GO:0004177">
    <property type="term" value="F:aminopeptidase activity"/>
    <property type="evidence" value="ECO:0007669"/>
    <property type="project" value="TreeGrafter"/>
</dbReference>
<dbReference type="RefSeq" id="WP_245889512.1">
    <property type="nucleotide sequence ID" value="NZ_PYGF01000004.1"/>
</dbReference>
<dbReference type="Gene3D" id="1.10.472.150">
    <property type="entry name" value="Glucose-regulated metallo-peptidase M90, N-terminal domain"/>
    <property type="match status" value="1"/>
</dbReference>
<dbReference type="GO" id="GO:0005829">
    <property type="term" value="C:cytosol"/>
    <property type="evidence" value="ECO:0007669"/>
    <property type="project" value="TreeGrafter"/>
</dbReference>
<protein>
    <recommendedName>
        <fullName evidence="3">DgsA anti-repressor MtfA</fullName>
    </recommendedName>
</protein>
<dbReference type="GO" id="GO:0008237">
    <property type="term" value="F:metallopeptidase activity"/>
    <property type="evidence" value="ECO:0007669"/>
    <property type="project" value="InterPro"/>
</dbReference>
<accession>A0A2P8E5Y1</accession>
<reference evidence="1 2" key="1">
    <citation type="submission" date="2018-03" db="EMBL/GenBank/DDBJ databases">
        <title>Genomic Encyclopedia of Archaeal and Bacterial Type Strains, Phase II (KMG-II): from individual species to whole genera.</title>
        <authorList>
            <person name="Goeker M."/>
        </authorList>
    </citation>
    <scope>NUCLEOTIDE SEQUENCE [LARGE SCALE GENOMIC DNA]</scope>
    <source>
        <strain evidence="1 2">DSM 28057</strain>
    </source>
</reference>
<dbReference type="SUPFAM" id="SSF55486">
    <property type="entry name" value="Metalloproteases ('zincins'), catalytic domain"/>
    <property type="match status" value="1"/>
</dbReference>
<sequence>MFQLFKNFPGLIQEIKLLFGTKPLEKEDIDLLNRFFPYYEKLKPKHKDEFKERLAYFIASKKFIPRGELKAISREMELLIGATAVMVTFGFRNLKLKNFSKILLYPDNYYSTINKTYHQGEVNPRLGIIVISWRSFVEGFMEPNNGINLGVHEMAHALKLENQIQNEESNFFNVSAWRNYEKLAKNEMIKLKESQTSIFRQSASKNIHEFFAVSLESFFEIPQRLKDYDEELYKSMVYLLQQDPLVLSN</sequence>